<organism evidence="2 3">
    <name type="scientific">Babesia divergens</name>
    <dbReference type="NCBI Taxonomy" id="32595"/>
    <lineage>
        <taxon>Eukaryota</taxon>
        <taxon>Sar</taxon>
        <taxon>Alveolata</taxon>
        <taxon>Apicomplexa</taxon>
        <taxon>Aconoidasida</taxon>
        <taxon>Piroplasmida</taxon>
        <taxon>Babesiidae</taxon>
        <taxon>Babesia</taxon>
    </lineage>
</organism>
<keyword evidence="3" id="KW-1185">Reference proteome</keyword>
<comment type="caution">
    <text evidence="2">The sequence shown here is derived from an EMBL/GenBank/DDBJ whole genome shotgun (WGS) entry which is preliminary data.</text>
</comment>
<keyword evidence="1" id="KW-1133">Transmembrane helix</keyword>
<evidence type="ECO:0000313" key="3">
    <source>
        <dbReference type="Proteomes" id="UP001195914"/>
    </source>
</evidence>
<reference evidence="2" key="1">
    <citation type="journal article" date="2014" name="Nucleic Acids Res.">
        <title>The evolutionary dynamics of variant antigen genes in Babesia reveal a history of genomic innovation underlying host-parasite interaction.</title>
        <authorList>
            <person name="Jackson A.P."/>
            <person name="Otto T.D."/>
            <person name="Darby A."/>
            <person name="Ramaprasad A."/>
            <person name="Xia D."/>
            <person name="Echaide I.E."/>
            <person name="Farber M."/>
            <person name="Gahlot S."/>
            <person name="Gamble J."/>
            <person name="Gupta D."/>
            <person name="Gupta Y."/>
            <person name="Jackson L."/>
            <person name="Malandrin L."/>
            <person name="Malas T.B."/>
            <person name="Moussa E."/>
            <person name="Nair M."/>
            <person name="Reid A.J."/>
            <person name="Sanders M."/>
            <person name="Sharma J."/>
            <person name="Tracey A."/>
            <person name="Quail M.A."/>
            <person name="Weir W."/>
            <person name="Wastling J.M."/>
            <person name="Hall N."/>
            <person name="Willadsen P."/>
            <person name="Lingelbach K."/>
            <person name="Shiels B."/>
            <person name="Tait A."/>
            <person name="Berriman M."/>
            <person name="Allred D.R."/>
            <person name="Pain A."/>
        </authorList>
    </citation>
    <scope>NUCLEOTIDE SEQUENCE</scope>
    <source>
        <strain evidence="2">1802A</strain>
    </source>
</reference>
<accession>A0AAD9LJV7</accession>
<proteinExistence type="predicted"/>
<protein>
    <submittedName>
        <fullName evidence="2">Variant erythrocyte surface antigen-1 family protein</fullName>
    </submittedName>
</protein>
<dbReference type="EMBL" id="JAHBMH010000016">
    <property type="protein sequence ID" value="KAK1939095.1"/>
    <property type="molecule type" value="Genomic_DNA"/>
</dbReference>
<keyword evidence="1" id="KW-0472">Membrane</keyword>
<reference evidence="2" key="2">
    <citation type="submission" date="2021-05" db="EMBL/GenBank/DDBJ databases">
        <authorList>
            <person name="Pain A."/>
        </authorList>
    </citation>
    <scope>NUCLEOTIDE SEQUENCE</scope>
    <source>
        <strain evidence="2">1802A</strain>
    </source>
</reference>
<feature type="non-terminal residue" evidence="2">
    <location>
        <position position="1037"/>
    </location>
</feature>
<feature type="transmembrane region" description="Helical" evidence="1">
    <location>
        <begin position="1014"/>
        <end position="1033"/>
    </location>
</feature>
<feature type="non-terminal residue" evidence="2">
    <location>
        <position position="1"/>
    </location>
</feature>
<keyword evidence="1" id="KW-0812">Transmembrane</keyword>
<dbReference type="Proteomes" id="UP001195914">
    <property type="component" value="Unassembled WGS sequence"/>
</dbReference>
<gene>
    <name evidence="2" type="ORF">X943_003631</name>
</gene>
<evidence type="ECO:0000313" key="2">
    <source>
        <dbReference type="EMBL" id="KAK1939095.1"/>
    </source>
</evidence>
<sequence length="1037" mass="112879">PTTGLGLSPPNPIRLAQRLEKFFGDSGTSKNSCSCTCGSTPGSTSESCCCLACKDCSESCNSECVSRGSSGSQCSCASKLSQCPRKTFCEAINGIKIPAQAGDRTCCESGQKCHCGLGSGSNCNSGNCCIEKVGNSTYKHSLKCLLRRVVKFFSNLSLDPNSSQPNRSRICCELVCVVKTCYFIKDFYNKKNLDECSKCKKGGKTCPKSGKCCAGPTPNCGSSPCSSCDECQKICNAKKFFNELQTLQYSGPCGHELYRLIDGFLQGCVFPVAGLNDNDVAKKAVQTAQEKCSKCQNASKSGTSSPCDCSSTSSCPACTSLLKDPSLKTLFNPEYVSSYVNSTWESLCKSGSKCCGSSSPPSCKCPQTCSPGSSCPSQCCPDCPQRKAAKIFLGMLPCLYWGLKIVYDRCKYDSGFAGWNLAKIPEASGLRDFLTAWGYDVHPLKSKNASDLPPILDILYGSGKFKSLFDFVSKEYFSIHVFTSDPSKSQDPLTVRSMLLWLYGLPFTSGFHDLVLHCSSLCLPFGNSFHPDAFCYYLHVSCFLLPVSVISVIQLPDGSPSFLPSPSDWKDFSYPSDTLELFENFCDFVRKVYIPLNFLRYQCERITEQAGWMDCYFAKTCVTALENSLSTPAPVSATSCCKSSGPYGILCTSIPGHSNYHEHCISSNPKVKCIGLKPCTDSTEESSKKTAKDAHSQGKCTASCPHPLLMFLIDGSLGSDPGKSYSLFKLPDDSSVPPMGFSKDHLPATAKSGESLLGILEPFCTGDSSLTSLVQFLNCISRTPPETLGEFFLFFKKLAEALDSTSDLSSKFVEWIEGEPGFYPPTMLKTALEKLFNSGSHSSGDHSVASLYSLNDCEGPKGSSPPHPTCGKYLHPLAQDASDNLAEDLVDTYLSWVCYLTPKFKTLLEEFRGKFSSCCSSCQNIVKCPCALATLYSQGFVYYSPSGLGCWDSWGQEHFGRGNTPKHSGGDGAPGCTRKTCQNFITQLGKVLQADAPLDLLIKQIESFLWSIRFPFFLFILAFWAFVISYFLYVQLY</sequence>
<evidence type="ECO:0000256" key="1">
    <source>
        <dbReference type="SAM" id="Phobius"/>
    </source>
</evidence>
<dbReference type="AlphaFoldDB" id="A0AAD9LJV7"/>
<name>A0AAD9LJV7_BABDI</name>